<feature type="compositionally biased region" description="Basic and acidic residues" evidence="1">
    <location>
        <begin position="249"/>
        <end position="264"/>
    </location>
</feature>
<feature type="compositionally biased region" description="Polar residues" evidence="1">
    <location>
        <begin position="184"/>
        <end position="197"/>
    </location>
</feature>
<evidence type="ECO:0000256" key="1">
    <source>
        <dbReference type="SAM" id="MobiDB-lite"/>
    </source>
</evidence>
<sequence length="846" mass="93679">MAVDADWARDGRTHDSGSLISGLTSLDDDTDEFGRIVVQHVRDEQRLNSALNRNGQAFRKARPNLRIANALDHLEMTPERRSISSVGSDPGIAEHTLTKGSPPLNVPRDWGRKARHNNDWLRRLGLEDDEQHPPRPASANAIDTHKELPQSVGHDFVDWAAVADRPVRSIEAETPLPSKDRQNIHSPEASSRSNTSIDRIRQWELEQDFTAGSILQSTPAMYPRSARMQELERIQSRAIATDRLSRISERETPESIKERLESRLSRTAAQPVRRRRRTSPDTKLVNGTATMANGKENMPAIGVKQEPRTSHDVGGIDGASPQAVRETKSRPTNARNDSLQLLKRLARVTSQSPSPDVADKAVHTTHTTQAQSTADKSRPRQSSAHAPEAVPIAQGVEFIQETPRISATLPAKTPKVMGAWVDTPFTTRHESAQPSLPKPETLPSQLPSTIEPFTATSANAPEPVLLERAASAPPSALHNLLHPSGPANPALNLGDETLASLEGLLDPTATLNELSATLQLDSLHAELAELHAVGRPLTQADTERKDELLALESMGARLRAARKGVREVGRGLRDVERRVDGFVELEGKTGGATTCEVCRRGVWRAAANETWALFVRPGRGMTWLGTLTLAGMAWWVLEFTACEMYCRQEYATTMIGYGVDPFAPEFPFVLPTLLFRPFEWAWGPLLWIISTFAQAAWSYLSIPFEDDPLPSSSPAPFAKVNPSFVPPVREQWSEPRRSAEHPPPSEDFQLRQLREQFGGDTMEEDSVIDTPARKSGRFGFAKLWSWTKSPAESADEVRRETVATRDDWAEAEASRRDYWSREDDVKIVDTAGLWETGEGMSADEVL</sequence>
<evidence type="ECO:0000313" key="2">
    <source>
        <dbReference type="EMBL" id="KAF2153330.1"/>
    </source>
</evidence>
<name>A0A9P4MG91_9PEZI</name>
<feature type="region of interest" description="Disordered" evidence="1">
    <location>
        <begin position="78"/>
        <end position="111"/>
    </location>
</feature>
<dbReference type="EMBL" id="ML996085">
    <property type="protein sequence ID" value="KAF2153330.1"/>
    <property type="molecule type" value="Genomic_DNA"/>
</dbReference>
<keyword evidence="3" id="KW-1185">Reference proteome</keyword>
<feature type="compositionally biased region" description="Polar residues" evidence="1">
    <location>
        <begin position="330"/>
        <end position="339"/>
    </location>
</feature>
<dbReference type="AlphaFoldDB" id="A0A9P4MG91"/>
<dbReference type="OrthoDB" id="3439035at2759"/>
<proteinExistence type="predicted"/>
<feature type="region of interest" description="Disordered" evidence="1">
    <location>
        <begin position="171"/>
        <end position="197"/>
    </location>
</feature>
<comment type="caution">
    <text evidence="2">The sequence shown here is derived from an EMBL/GenBank/DDBJ whole genome shotgun (WGS) entry which is preliminary data.</text>
</comment>
<feature type="compositionally biased region" description="Basic and acidic residues" evidence="1">
    <location>
        <begin position="1"/>
        <end position="15"/>
    </location>
</feature>
<feature type="region of interest" description="Disordered" evidence="1">
    <location>
        <begin position="306"/>
        <end position="392"/>
    </location>
</feature>
<reference evidence="2" key="1">
    <citation type="journal article" date="2020" name="Stud. Mycol.">
        <title>101 Dothideomycetes genomes: a test case for predicting lifestyles and emergence of pathogens.</title>
        <authorList>
            <person name="Haridas S."/>
            <person name="Albert R."/>
            <person name="Binder M."/>
            <person name="Bloem J."/>
            <person name="Labutti K."/>
            <person name="Salamov A."/>
            <person name="Andreopoulos B."/>
            <person name="Baker S."/>
            <person name="Barry K."/>
            <person name="Bills G."/>
            <person name="Bluhm B."/>
            <person name="Cannon C."/>
            <person name="Castanera R."/>
            <person name="Culley D."/>
            <person name="Daum C."/>
            <person name="Ezra D."/>
            <person name="Gonzalez J."/>
            <person name="Henrissat B."/>
            <person name="Kuo A."/>
            <person name="Liang C."/>
            <person name="Lipzen A."/>
            <person name="Lutzoni F."/>
            <person name="Magnuson J."/>
            <person name="Mondo S."/>
            <person name="Nolan M."/>
            <person name="Ohm R."/>
            <person name="Pangilinan J."/>
            <person name="Park H.-J."/>
            <person name="Ramirez L."/>
            <person name="Alfaro M."/>
            <person name="Sun H."/>
            <person name="Tritt A."/>
            <person name="Yoshinaga Y."/>
            <person name="Zwiers L.-H."/>
            <person name="Turgeon B."/>
            <person name="Goodwin S."/>
            <person name="Spatafora J."/>
            <person name="Crous P."/>
            <person name="Grigoriev I."/>
        </authorList>
    </citation>
    <scope>NUCLEOTIDE SEQUENCE</scope>
    <source>
        <strain evidence="2">CBS 260.36</strain>
    </source>
</reference>
<feature type="compositionally biased region" description="Low complexity" evidence="1">
    <location>
        <begin position="364"/>
        <end position="374"/>
    </location>
</feature>
<organism evidence="2 3">
    <name type="scientific">Myriangium duriaei CBS 260.36</name>
    <dbReference type="NCBI Taxonomy" id="1168546"/>
    <lineage>
        <taxon>Eukaryota</taxon>
        <taxon>Fungi</taxon>
        <taxon>Dikarya</taxon>
        <taxon>Ascomycota</taxon>
        <taxon>Pezizomycotina</taxon>
        <taxon>Dothideomycetes</taxon>
        <taxon>Dothideomycetidae</taxon>
        <taxon>Myriangiales</taxon>
        <taxon>Myriangiaceae</taxon>
        <taxon>Myriangium</taxon>
    </lineage>
</organism>
<feature type="region of interest" description="Disordered" evidence="1">
    <location>
        <begin position="1"/>
        <end position="24"/>
    </location>
</feature>
<feature type="region of interest" description="Disordered" evidence="1">
    <location>
        <begin position="249"/>
        <end position="287"/>
    </location>
</feature>
<evidence type="ECO:0000313" key="3">
    <source>
        <dbReference type="Proteomes" id="UP000799439"/>
    </source>
</evidence>
<protein>
    <submittedName>
        <fullName evidence="2">Uncharacterized protein</fullName>
    </submittedName>
</protein>
<accession>A0A9P4MG91</accession>
<dbReference type="Proteomes" id="UP000799439">
    <property type="component" value="Unassembled WGS sequence"/>
</dbReference>
<gene>
    <name evidence="2" type="ORF">K461DRAFT_267923</name>
</gene>